<gene>
    <name evidence="2" type="ORF">D1092_07250</name>
</gene>
<feature type="transmembrane region" description="Helical" evidence="1">
    <location>
        <begin position="98"/>
        <end position="120"/>
    </location>
</feature>
<proteinExistence type="predicted"/>
<feature type="transmembrane region" description="Helical" evidence="1">
    <location>
        <begin position="6"/>
        <end position="28"/>
    </location>
</feature>
<evidence type="ECO:0000256" key="1">
    <source>
        <dbReference type="SAM" id="Phobius"/>
    </source>
</evidence>
<reference evidence="3" key="1">
    <citation type="submission" date="2019-07" db="EMBL/GenBank/DDBJ databases">
        <title>Bartonella kosoyii sp. nov. and Bartonella krasnovii sp. nov., two novel members of the Bartonella elizabethae complex sensu lato, isolated from black rats and wild desert rodent-fleas.</title>
        <authorList>
            <person name="Gutierrez R."/>
            <person name="Shalit T."/>
            <person name="Markus B."/>
            <person name="Yuan C."/>
            <person name="Nachum-Biala Y."/>
            <person name="Elad D."/>
            <person name="Harrus S."/>
        </authorList>
    </citation>
    <scope>NUCLEOTIDE SEQUENCE [LARGE SCALE GENOMIC DNA]</scope>
    <source>
        <strain evidence="3">OE 1-1</strain>
    </source>
</reference>
<keyword evidence="1" id="KW-0812">Transmembrane</keyword>
<keyword evidence="1" id="KW-1133">Transmembrane helix</keyword>
<protein>
    <submittedName>
        <fullName evidence="2">Uncharacterized protein</fullName>
    </submittedName>
</protein>
<accession>A0A5B9D3J8</accession>
<dbReference type="AlphaFoldDB" id="A0A5B9D3J8"/>
<organism evidence="2 3">
    <name type="scientific">Bartonella krasnovii</name>
    <dbReference type="NCBI Taxonomy" id="2267275"/>
    <lineage>
        <taxon>Bacteria</taxon>
        <taxon>Pseudomonadati</taxon>
        <taxon>Pseudomonadota</taxon>
        <taxon>Alphaproteobacteria</taxon>
        <taxon>Hyphomicrobiales</taxon>
        <taxon>Bartonellaceae</taxon>
        <taxon>Bartonella</taxon>
    </lineage>
</organism>
<dbReference type="OrthoDB" id="7923893at2"/>
<feature type="transmembrane region" description="Helical" evidence="1">
    <location>
        <begin position="132"/>
        <end position="163"/>
    </location>
</feature>
<name>A0A5B9D3J8_9HYPH</name>
<evidence type="ECO:0000313" key="3">
    <source>
        <dbReference type="Proteomes" id="UP000321311"/>
    </source>
</evidence>
<dbReference type="KEGG" id="barn:D1092_07250"/>
<keyword evidence="1" id="KW-0472">Membrane</keyword>
<sequence length="178" mass="20049">MTAFLITFLLISLVTTIFIYSAWIMVLFSTVKTILALYYSLIKRTIVLVKMRRKLNKSPAQNLRHYQAEGRGQTALATQFSALSFEESLELSRKDYKVISCIAFIVVVLFACATIFLSLLTKYTTVPHTGALALFFIVALPFLFILVCSAFTLPVILILHGLLHYGVKKTVKKLETFA</sequence>
<dbReference type="EMBL" id="CP031844">
    <property type="protein sequence ID" value="QEE12741.1"/>
    <property type="molecule type" value="Genomic_DNA"/>
</dbReference>
<evidence type="ECO:0000313" key="2">
    <source>
        <dbReference type="EMBL" id="QEE12741.1"/>
    </source>
</evidence>
<dbReference type="Proteomes" id="UP000321311">
    <property type="component" value="Chromosome"/>
</dbReference>